<comment type="subcellular location">
    <subcellularLocation>
        <location evidence="1">Mitochondrion membrane</location>
        <topology evidence="1">Multi-pass membrane protein</topology>
    </subcellularLocation>
</comment>
<protein>
    <recommendedName>
        <fullName evidence="4">NADH-ubiquinone oxidoreductase chain 6</fullName>
        <ecNumber evidence="3">7.1.1.2</ecNumber>
    </recommendedName>
    <alternativeName>
        <fullName evidence="14">NADH dehydrogenase subunit 6</fullName>
    </alternativeName>
</protein>
<proteinExistence type="inferred from homology"/>
<gene>
    <name evidence="17" type="primary">nad6</name>
</gene>
<dbReference type="AlphaFoldDB" id="A0A343A5P5"/>
<evidence type="ECO:0000313" key="17">
    <source>
        <dbReference type="EMBL" id="AOY39874.1"/>
    </source>
</evidence>
<evidence type="ECO:0000256" key="7">
    <source>
        <dbReference type="ARBA" id="ARBA00022692"/>
    </source>
</evidence>
<evidence type="ECO:0000256" key="14">
    <source>
        <dbReference type="ARBA" id="ARBA00031019"/>
    </source>
</evidence>
<keyword evidence="5" id="KW-0813">Transport</keyword>
<comment type="catalytic activity">
    <reaction evidence="15">
        <text>a ubiquinone + NADH + 5 H(+)(in) = a ubiquinol + NAD(+) + 4 H(+)(out)</text>
        <dbReference type="Rhea" id="RHEA:29091"/>
        <dbReference type="Rhea" id="RHEA-COMP:9565"/>
        <dbReference type="Rhea" id="RHEA-COMP:9566"/>
        <dbReference type="ChEBI" id="CHEBI:15378"/>
        <dbReference type="ChEBI" id="CHEBI:16389"/>
        <dbReference type="ChEBI" id="CHEBI:17976"/>
        <dbReference type="ChEBI" id="CHEBI:57540"/>
        <dbReference type="ChEBI" id="CHEBI:57945"/>
        <dbReference type="EC" id="7.1.1.2"/>
    </reaction>
</comment>
<feature type="transmembrane region" description="Helical" evidence="16">
    <location>
        <begin position="78"/>
        <end position="95"/>
    </location>
</feature>
<feature type="transmembrane region" description="Helical" evidence="16">
    <location>
        <begin position="43"/>
        <end position="66"/>
    </location>
</feature>
<keyword evidence="9" id="KW-0249">Electron transport</keyword>
<evidence type="ECO:0000256" key="15">
    <source>
        <dbReference type="ARBA" id="ARBA00049551"/>
    </source>
</evidence>
<evidence type="ECO:0000256" key="4">
    <source>
        <dbReference type="ARBA" id="ARBA00021095"/>
    </source>
</evidence>
<dbReference type="GO" id="GO:0031966">
    <property type="term" value="C:mitochondrial membrane"/>
    <property type="evidence" value="ECO:0007669"/>
    <property type="project" value="UniProtKB-SubCell"/>
</dbReference>
<dbReference type="EMBL" id="KX035165">
    <property type="protein sequence ID" value="AOY39874.1"/>
    <property type="molecule type" value="Genomic_DNA"/>
</dbReference>
<dbReference type="PANTHER" id="PTHR11435">
    <property type="entry name" value="NADH UBIQUINONE OXIDOREDUCTASE SUBUNIT ND6"/>
    <property type="match status" value="1"/>
</dbReference>
<dbReference type="PANTHER" id="PTHR11435:SF1">
    <property type="entry name" value="NADH-UBIQUINONE OXIDOREDUCTASE CHAIN 6"/>
    <property type="match status" value="1"/>
</dbReference>
<evidence type="ECO:0000256" key="3">
    <source>
        <dbReference type="ARBA" id="ARBA00012944"/>
    </source>
</evidence>
<keyword evidence="11" id="KW-0520">NAD</keyword>
<dbReference type="GO" id="GO:0008137">
    <property type="term" value="F:NADH dehydrogenase (ubiquinone) activity"/>
    <property type="evidence" value="ECO:0007669"/>
    <property type="project" value="UniProtKB-EC"/>
</dbReference>
<organism evidence="17">
    <name type="scientific">Hypothenemus sp. BMNH 1039866</name>
    <dbReference type="NCBI Taxonomy" id="1903766"/>
    <lineage>
        <taxon>Eukaryota</taxon>
        <taxon>Metazoa</taxon>
        <taxon>Ecdysozoa</taxon>
        <taxon>Arthropoda</taxon>
        <taxon>Hexapoda</taxon>
        <taxon>Insecta</taxon>
        <taxon>Pterygota</taxon>
        <taxon>Neoptera</taxon>
        <taxon>Endopterygota</taxon>
        <taxon>Coleoptera</taxon>
        <taxon>Polyphaga</taxon>
        <taxon>Cucujiformia</taxon>
        <taxon>Curculionidae</taxon>
        <taxon>Scolytinae</taxon>
        <taxon>Hypothenemus</taxon>
    </lineage>
</organism>
<evidence type="ECO:0000256" key="2">
    <source>
        <dbReference type="ARBA" id="ARBA00005698"/>
    </source>
</evidence>
<evidence type="ECO:0000256" key="16">
    <source>
        <dbReference type="SAM" id="Phobius"/>
    </source>
</evidence>
<evidence type="ECO:0000256" key="12">
    <source>
        <dbReference type="ARBA" id="ARBA00023128"/>
    </source>
</evidence>
<keyword evidence="10 16" id="KW-1133">Transmembrane helix</keyword>
<evidence type="ECO:0000256" key="13">
    <source>
        <dbReference type="ARBA" id="ARBA00023136"/>
    </source>
</evidence>
<name>A0A343A5P5_9CUCU</name>
<dbReference type="InterPro" id="IPR050269">
    <property type="entry name" value="ComplexI_Subunit6"/>
</dbReference>
<evidence type="ECO:0000256" key="9">
    <source>
        <dbReference type="ARBA" id="ARBA00022982"/>
    </source>
</evidence>
<keyword evidence="12 17" id="KW-0496">Mitochondrion</keyword>
<evidence type="ECO:0000256" key="10">
    <source>
        <dbReference type="ARBA" id="ARBA00022989"/>
    </source>
</evidence>
<reference evidence="17" key="1">
    <citation type="submission" date="2016-04" db="EMBL/GenBank/DDBJ databases">
        <title>Mitochondria of Scolytid beetles.</title>
        <authorList>
            <person name="Miller K."/>
            <person name="Linard B."/>
            <person name="Vogler A.P."/>
        </authorList>
    </citation>
    <scope>NUCLEOTIDE SEQUENCE</scope>
</reference>
<comment type="similarity">
    <text evidence="2">Belongs to the complex I subunit 6 family.</text>
</comment>
<sequence length="152" mass="17407">MTIIMMSYISFMILTLKHPLSLSVTLIVQALLAAITTGLFFNQLWYGFIMFLVMVGGVMILFVYMTSMASSEKFSSPSPLKFTSIMMTIILMTMLSTKKLNIKSNAELTKTFMEYFNSEMMQMMIFLMIYLFIALIAVVKISDKREGTFRQS</sequence>
<feature type="transmembrane region" description="Helical" evidence="16">
    <location>
        <begin position="120"/>
        <end position="141"/>
    </location>
</feature>
<accession>A0A343A5P5</accession>
<evidence type="ECO:0000256" key="11">
    <source>
        <dbReference type="ARBA" id="ARBA00023027"/>
    </source>
</evidence>
<keyword evidence="13 16" id="KW-0472">Membrane</keyword>
<evidence type="ECO:0000256" key="1">
    <source>
        <dbReference type="ARBA" id="ARBA00004225"/>
    </source>
</evidence>
<evidence type="ECO:0000256" key="5">
    <source>
        <dbReference type="ARBA" id="ARBA00022448"/>
    </source>
</evidence>
<keyword evidence="7 16" id="KW-0812">Transmembrane</keyword>
<dbReference type="EC" id="7.1.1.2" evidence="3"/>
<keyword evidence="8" id="KW-1278">Translocase</keyword>
<keyword evidence="6" id="KW-0679">Respiratory chain</keyword>
<geneLocation type="mitochondrion" evidence="17"/>
<evidence type="ECO:0000256" key="6">
    <source>
        <dbReference type="ARBA" id="ARBA00022660"/>
    </source>
</evidence>
<evidence type="ECO:0000256" key="8">
    <source>
        <dbReference type="ARBA" id="ARBA00022967"/>
    </source>
</evidence>